<evidence type="ECO:0000259" key="8">
    <source>
        <dbReference type="Pfam" id="PF00326"/>
    </source>
</evidence>
<comment type="similarity">
    <text evidence="2">Belongs to the peptidase S9A family.</text>
</comment>
<feature type="chain" id="PRO_5005212015" description="prolyl oligopeptidase" evidence="7">
    <location>
        <begin position="21"/>
        <end position="735"/>
    </location>
</feature>
<feature type="domain" description="Peptidase S9 prolyl oligopeptidase catalytic" evidence="8">
    <location>
        <begin position="512"/>
        <end position="720"/>
    </location>
</feature>
<dbReference type="GO" id="GO:0004252">
    <property type="term" value="F:serine-type endopeptidase activity"/>
    <property type="evidence" value="ECO:0007669"/>
    <property type="project" value="UniProtKB-EC"/>
</dbReference>
<dbReference type="GO" id="GO:0070012">
    <property type="term" value="F:oligopeptidase activity"/>
    <property type="evidence" value="ECO:0007669"/>
    <property type="project" value="TreeGrafter"/>
</dbReference>
<comment type="catalytic activity">
    <reaction evidence="1">
        <text>Hydrolysis of Pro-|-Xaa &gt;&gt; Ala-|-Xaa in oligopeptides.</text>
        <dbReference type="EC" id="3.4.21.26"/>
    </reaction>
</comment>
<evidence type="ECO:0000256" key="3">
    <source>
        <dbReference type="ARBA" id="ARBA00011897"/>
    </source>
</evidence>
<evidence type="ECO:0000259" key="9">
    <source>
        <dbReference type="Pfam" id="PF02897"/>
    </source>
</evidence>
<dbReference type="PATRIC" id="fig|1297742.4.peg.3924"/>
<dbReference type="InterPro" id="IPR023302">
    <property type="entry name" value="Pept_S9A_N"/>
</dbReference>
<evidence type="ECO:0000313" key="10">
    <source>
        <dbReference type="EMBL" id="AKQ66971.1"/>
    </source>
</evidence>
<organism evidence="10 11">
    <name type="scientific">Pseudomyxococcus hansupus</name>
    <dbReference type="NCBI Taxonomy" id="1297742"/>
    <lineage>
        <taxon>Bacteria</taxon>
        <taxon>Pseudomonadati</taxon>
        <taxon>Myxococcota</taxon>
        <taxon>Myxococcia</taxon>
        <taxon>Myxococcales</taxon>
        <taxon>Cystobacterineae</taxon>
        <taxon>Myxococcaceae</taxon>
        <taxon>Pseudomyxococcus</taxon>
    </lineage>
</organism>
<dbReference type="GO" id="GO:0006508">
    <property type="term" value="P:proteolysis"/>
    <property type="evidence" value="ECO:0007669"/>
    <property type="project" value="UniProtKB-KW"/>
</dbReference>
<dbReference type="EC" id="3.4.21.26" evidence="3"/>
<dbReference type="InterPro" id="IPR051167">
    <property type="entry name" value="Prolyl_oligopep/macrocyclase"/>
</dbReference>
<keyword evidence="5" id="KW-0378">Hydrolase</keyword>
<dbReference type="AlphaFoldDB" id="A0A0H4WU36"/>
<keyword evidence="4" id="KW-0645">Protease</keyword>
<dbReference type="Gene3D" id="3.40.50.1820">
    <property type="entry name" value="alpha/beta hydrolase"/>
    <property type="match status" value="1"/>
</dbReference>
<dbReference type="STRING" id="1297742.A176_003883"/>
<evidence type="ECO:0000256" key="7">
    <source>
        <dbReference type="SAM" id="SignalP"/>
    </source>
</evidence>
<evidence type="ECO:0000256" key="2">
    <source>
        <dbReference type="ARBA" id="ARBA00005228"/>
    </source>
</evidence>
<dbReference type="Gene3D" id="2.130.10.120">
    <property type="entry name" value="Prolyl oligopeptidase, N-terminal domain"/>
    <property type="match status" value="1"/>
</dbReference>
<dbReference type="eggNOG" id="COG1505">
    <property type="taxonomic scope" value="Bacteria"/>
</dbReference>
<dbReference type="PRINTS" id="PR00862">
    <property type="entry name" value="PROLIGOPTASE"/>
</dbReference>
<protein>
    <recommendedName>
        <fullName evidence="3">prolyl oligopeptidase</fullName>
        <ecNumber evidence="3">3.4.21.26</ecNumber>
    </recommendedName>
</protein>
<dbReference type="InterPro" id="IPR002470">
    <property type="entry name" value="Peptidase_S9A"/>
</dbReference>
<dbReference type="FunFam" id="3.40.50.1820:FF:000005">
    <property type="entry name" value="Prolyl endopeptidase"/>
    <property type="match status" value="1"/>
</dbReference>
<dbReference type="Pfam" id="PF00326">
    <property type="entry name" value="Peptidase_S9"/>
    <property type="match status" value="1"/>
</dbReference>
<keyword evidence="7" id="KW-0732">Signal</keyword>
<dbReference type="GO" id="GO:0005829">
    <property type="term" value="C:cytosol"/>
    <property type="evidence" value="ECO:0007669"/>
    <property type="project" value="TreeGrafter"/>
</dbReference>
<dbReference type="Proteomes" id="UP000009026">
    <property type="component" value="Chromosome"/>
</dbReference>
<dbReference type="PANTHER" id="PTHR42881">
    <property type="entry name" value="PROLYL ENDOPEPTIDASE"/>
    <property type="match status" value="1"/>
</dbReference>
<dbReference type="SUPFAM" id="SSF53474">
    <property type="entry name" value="alpha/beta-Hydrolases"/>
    <property type="match status" value="1"/>
</dbReference>
<sequence length="735" mass="79465">MKLKTALTAAVLSLPLVAPAAPAPVAAKTAPHKGAAKVPATAKQETVNTYHGTEVKDPYQWLEASSDANVKQWNDAQNAYTRALLDKLPGREAIRQRVSEILGHKSPGYGALHEAGGTLFAMKSQPPKQQSFLVVLGSVNDPSKERVLLDPMVVDPSGHTTIDWFVPTLDGKKIAISLSKNGTESGDVTVYDVATGKPLPNEVVPRVNGGTAGGSLAWTADGKGFFYTRYPRGTERPEADQDFFQQVYFHQLGTPTEKDTYVLGKDFPRIAMSNLDTSHDGQHISAVVANGDGGEYMLYLRDPAGKWTQVSKFEDKVIRARFGHDGALYLLSRKDAPRGKVLRLPLATPTLAKATVLVPEGEASIQGLFPTKSRLYVNEQLGGPSQLRIVDLKGQALGLVPTLPVSSVGGLVSQGDDDLLFVNTSFTQPMAWYRYSAKDHSVEKTPLARTSPLDLSDVEVVRQFATSKDGTKVPVSILKKKSTKLNGTNPALLTGYGGFNISISPNFNALAGFWLEQGGVFAVANLRGGSEYGEQWHAQGSLTQKQNVFDDFYAVAKLLVDQKYTQPKKLAIQGGSNGGLLMGAAVTQHPEMYGAVVARVGLYDMLRVELTPNGQFNITEYGSVKDPEQFKALHAYSPLHNVKDGAKYPSVLFTSGANDPRVDPFHSRKMVARMQEATKAPNPILLRANAETGHGAGTPLNARIEEEVDVYSFVFNALGMKYLPPAKKVAAPKPQ</sequence>
<dbReference type="InterPro" id="IPR001375">
    <property type="entry name" value="Peptidase_S9_cat"/>
</dbReference>
<dbReference type="InterPro" id="IPR029058">
    <property type="entry name" value="AB_hydrolase_fold"/>
</dbReference>
<name>A0A0H4WU36_9BACT</name>
<reference evidence="10 11" key="1">
    <citation type="journal article" date="2016" name="PLoS ONE">
        <title>Complete Genome Sequence and Comparative Genomics of a Novel Myxobacterium Myxococcus hansupus.</title>
        <authorList>
            <person name="Sharma G."/>
            <person name="Narwani T."/>
            <person name="Subramanian S."/>
        </authorList>
    </citation>
    <scope>NUCLEOTIDE SEQUENCE [LARGE SCALE GENOMIC DNA]</scope>
    <source>
        <strain evidence="11">mixupus</strain>
    </source>
</reference>
<evidence type="ECO:0000256" key="4">
    <source>
        <dbReference type="ARBA" id="ARBA00022670"/>
    </source>
</evidence>
<dbReference type="Pfam" id="PF02897">
    <property type="entry name" value="Peptidase_S9_N"/>
    <property type="match status" value="1"/>
</dbReference>
<dbReference type="SUPFAM" id="SSF50993">
    <property type="entry name" value="Peptidase/esterase 'gauge' domain"/>
    <property type="match status" value="1"/>
</dbReference>
<accession>A0A0H4WU36</accession>
<evidence type="ECO:0000256" key="1">
    <source>
        <dbReference type="ARBA" id="ARBA00001070"/>
    </source>
</evidence>
<keyword evidence="6" id="KW-0720">Serine protease</keyword>
<gene>
    <name evidence="10" type="ORF">A176_003883</name>
</gene>
<proteinExistence type="inferred from homology"/>
<feature type="signal peptide" evidence="7">
    <location>
        <begin position="1"/>
        <end position="20"/>
    </location>
</feature>
<dbReference type="RefSeq" id="WP_002640531.1">
    <property type="nucleotide sequence ID" value="NZ_CP012109.1"/>
</dbReference>
<evidence type="ECO:0000256" key="5">
    <source>
        <dbReference type="ARBA" id="ARBA00022801"/>
    </source>
</evidence>
<evidence type="ECO:0000256" key="6">
    <source>
        <dbReference type="ARBA" id="ARBA00022825"/>
    </source>
</evidence>
<dbReference type="KEGG" id="mym:A176_003883"/>
<keyword evidence="11" id="KW-1185">Reference proteome</keyword>
<dbReference type="PANTHER" id="PTHR42881:SF2">
    <property type="entry name" value="PROLYL ENDOPEPTIDASE"/>
    <property type="match status" value="1"/>
</dbReference>
<evidence type="ECO:0000313" key="11">
    <source>
        <dbReference type="Proteomes" id="UP000009026"/>
    </source>
</evidence>
<dbReference type="EMBL" id="CP012109">
    <property type="protein sequence ID" value="AKQ66971.1"/>
    <property type="molecule type" value="Genomic_DNA"/>
</dbReference>
<dbReference type="OrthoDB" id="9801421at2"/>
<feature type="domain" description="Peptidase S9A N-terminal" evidence="9">
    <location>
        <begin position="39"/>
        <end position="443"/>
    </location>
</feature>